<dbReference type="InterPro" id="IPR016181">
    <property type="entry name" value="Acyl_CoA_acyltransferase"/>
</dbReference>
<dbReference type="STRING" id="1278298.GCA_000428685_02151"/>
<dbReference type="AlphaFoldDB" id="A0A3S4WIS8"/>
<dbReference type="KEGG" id="asla:NCTC11923_00440"/>
<dbReference type="EMBL" id="LR134363">
    <property type="protein sequence ID" value="VEG73828.1"/>
    <property type="molecule type" value="Genomic_DNA"/>
</dbReference>
<dbReference type="SUPFAM" id="SSF55729">
    <property type="entry name" value="Acyl-CoA N-acyltransferases (Nat)"/>
    <property type="match status" value="1"/>
</dbReference>
<dbReference type="GO" id="GO:0016747">
    <property type="term" value="F:acyltransferase activity, transferring groups other than amino-acyl groups"/>
    <property type="evidence" value="ECO:0007669"/>
    <property type="project" value="InterPro"/>
</dbReference>
<proteinExistence type="predicted"/>
<feature type="domain" description="N-acetyltransferase" evidence="1">
    <location>
        <begin position="20"/>
        <end position="169"/>
    </location>
</feature>
<keyword evidence="3" id="KW-1185">Reference proteome</keyword>
<evidence type="ECO:0000313" key="3">
    <source>
        <dbReference type="Proteomes" id="UP000276899"/>
    </source>
</evidence>
<dbReference type="InterPro" id="IPR000182">
    <property type="entry name" value="GNAT_dom"/>
</dbReference>
<gene>
    <name evidence="2" type="ORF">NCTC11923_00440</name>
</gene>
<evidence type="ECO:0000259" key="1">
    <source>
        <dbReference type="PROSITE" id="PS51186"/>
    </source>
</evidence>
<name>A0A3S4WIS8_9ACTO</name>
<dbReference type="RefSeq" id="WP_232012086.1">
    <property type="nucleotide sequence ID" value="NZ_CBCRWE010000036.1"/>
</dbReference>
<dbReference type="Gene3D" id="3.40.630.30">
    <property type="match status" value="1"/>
</dbReference>
<organism evidence="2 3">
    <name type="scientific">Actinomyces slackii</name>
    <dbReference type="NCBI Taxonomy" id="52774"/>
    <lineage>
        <taxon>Bacteria</taxon>
        <taxon>Bacillati</taxon>
        <taxon>Actinomycetota</taxon>
        <taxon>Actinomycetes</taxon>
        <taxon>Actinomycetales</taxon>
        <taxon>Actinomycetaceae</taxon>
        <taxon>Actinomyces</taxon>
    </lineage>
</organism>
<reference evidence="2 3" key="1">
    <citation type="submission" date="2018-12" db="EMBL/GenBank/DDBJ databases">
        <authorList>
            <consortium name="Pathogen Informatics"/>
        </authorList>
    </citation>
    <scope>NUCLEOTIDE SEQUENCE [LARGE SCALE GENOMIC DNA]</scope>
    <source>
        <strain evidence="2 3">NCTC11923</strain>
    </source>
</reference>
<protein>
    <recommendedName>
        <fullName evidence="1">N-acetyltransferase domain-containing protein</fullName>
    </recommendedName>
</protein>
<dbReference type="Proteomes" id="UP000276899">
    <property type="component" value="Chromosome"/>
</dbReference>
<evidence type="ECO:0000313" key="2">
    <source>
        <dbReference type="EMBL" id="VEG73828.1"/>
    </source>
</evidence>
<dbReference type="Pfam" id="PF13508">
    <property type="entry name" value="Acetyltransf_7"/>
    <property type="match status" value="1"/>
</dbReference>
<dbReference type="PROSITE" id="PS51186">
    <property type="entry name" value="GNAT"/>
    <property type="match status" value="1"/>
</dbReference>
<sequence>MTPTGGAQKNGALGVGGTGLTTRALTRRLPEYREVIALYRRAFPPEEQIPMWQLRLMALRRGVALRAWYDGHVLVGMTYTVESPTMVWLFYLVVNDAVRSQGYGSRIVQQVRRRAAGRTIVLEIEPLDDTAANAEQRRRRVAFYERNGFTLSGRSIVYGSRASYALMADAELDVDGFLRLVRRFSLGLERVNIQATCPP</sequence>
<accession>A0A3S4WIS8</accession>